<dbReference type="InterPro" id="IPR023214">
    <property type="entry name" value="HAD_sf"/>
</dbReference>
<dbReference type="PANTHER" id="PTHR10788:SF106">
    <property type="entry name" value="BCDNA.GH08860"/>
    <property type="match status" value="1"/>
</dbReference>
<dbReference type="InterPro" id="IPR003337">
    <property type="entry name" value="Trehalose_PPase"/>
</dbReference>
<dbReference type="Pfam" id="PF00982">
    <property type="entry name" value="Glyco_transf_20"/>
    <property type="match status" value="1"/>
</dbReference>
<dbReference type="Pfam" id="PF02358">
    <property type="entry name" value="Trehalose_PPase"/>
    <property type="match status" value="1"/>
</dbReference>
<dbReference type="GO" id="GO:0003825">
    <property type="term" value="F:alpha,alpha-trehalose-phosphate synthase (UDP-forming) activity"/>
    <property type="evidence" value="ECO:0007669"/>
    <property type="project" value="TreeGrafter"/>
</dbReference>
<dbReference type="Gene3D" id="3.40.50.2000">
    <property type="entry name" value="Glycogen Phosphorylase B"/>
    <property type="match status" value="2"/>
</dbReference>
<dbReference type="GO" id="GO:0005829">
    <property type="term" value="C:cytosol"/>
    <property type="evidence" value="ECO:0007669"/>
    <property type="project" value="TreeGrafter"/>
</dbReference>
<dbReference type="RefSeq" id="WP_135642023.1">
    <property type="nucleotide sequence ID" value="NZ_RQGH01000023.1"/>
</dbReference>
<dbReference type="NCBIfam" id="NF011071">
    <property type="entry name" value="PRK14501.1"/>
    <property type="match status" value="1"/>
</dbReference>
<reference evidence="3" key="1">
    <citation type="journal article" date="2019" name="PLoS Negl. Trop. Dis.">
        <title>Revisiting the worldwide diversity of Leptospira species in the environment.</title>
        <authorList>
            <person name="Vincent A.T."/>
            <person name="Schiettekatte O."/>
            <person name="Bourhy P."/>
            <person name="Veyrier F.J."/>
            <person name="Picardeau M."/>
        </authorList>
    </citation>
    <scope>NUCLEOTIDE SEQUENCE [LARGE SCALE GENOMIC DNA]</scope>
    <source>
        <strain evidence="3">201702451</strain>
    </source>
</reference>
<keyword evidence="4" id="KW-1185">Reference proteome</keyword>
<dbReference type="Gene3D" id="3.40.50.1000">
    <property type="entry name" value="HAD superfamily/HAD-like"/>
    <property type="match status" value="1"/>
</dbReference>
<organism evidence="3 4">
    <name type="scientific">Leptospira jelokensis</name>
    <dbReference type="NCBI Taxonomy" id="2484931"/>
    <lineage>
        <taxon>Bacteria</taxon>
        <taxon>Pseudomonadati</taxon>
        <taxon>Spirochaetota</taxon>
        <taxon>Spirochaetia</taxon>
        <taxon>Leptospirales</taxon>
        <taxon>Leptospiraceae</taxon>
        <taxon>Leptospira</taxon>
    </lineage>
</organism>
<dbReference type="SUPFAM" id="SSF56784">
    <property type="entry name" value="HAD-like"/>
    <property type="match status" value="1"/>
</dbReference>
<dbReference type="NCBIfam" id="TIGR00685">
    <property type="entry name" value="T6PP"/>
    <property type="match status" value="1"/>
</dbReference>
<evidence type="ECO:0000313" key="3">
    <source>
        <dbReference type="EMBL" id="TGL67518.1"/>
    </source>
</evidence>
<proteinExistence type="inferred from homology"/>
<dbReference type="EMBL" id="RQGH01000023">
    <property type="protein sequence ID" value="TGL67518.1"/>
    <property type="molecule type" value="Genomic_DNA"/>
</dbReference>
<dbReference type="SUPFAM" id="SSF53756">
    <property type="entry name" value="UDP-Glycosyltransferase/glycogen phosphorylase"/>
    <property type="match status" value="1"/>
</dbReference>
<comment type="similarity">
    <text evidence="1">In the C-terminal section; belongs to the trehalose phosphatase family.</text>
</comment>
<protein>
    <submittedName>
        <fullName evidence="3">Bifunctional alpha,alpha-trehalose-phosphate synthase (UDP-forming)/trehalose-phosphatase</fullName>
    </submittedName>
</protein>
<dbReference type="NCBIfam" id="TIGR01484">
    <property type="entry name" value="HAD-SF-IIB"/>
    <property type="match status" value="1"/>
</dbReference>
<dbReference type="InterPro" id="IPR001830">
    <property type="entry name" value="Glyco_trans_20"/>
</dbReference>
<accession>A0A4Z1A034</accession>
<evidence type="ECO:0000256" key="1">
    <source>
        <dbReference type="ARBA" id="ARBA00006330"/>
    </source>
</evidence>
<name>A0A4Z1A034_9LEPT</name>
<dbReference type="Gene3D" id="3.30.70.1020">
    <property type="entry name" value="Trehalose-6-phosphate phosphatase related protein, domain 2"/>
    <property type="match status" value="1"/>
</dbReference>
<evidence type="ECO:0000256" key="2">
    <source>
        <dbReference type="ARBA" id="ARBA00008799"/>
    </source>
</evidence>
<dbReference type="InterPro" id="IPR006379">
    <property type="entry name" value="HAD-SF_hydro_IIB"/>
</dbReference>
<dbReference type="CDD" id="cd03788">
    <property type="entry name" value="GT20_TPS"/>
    <property type="match status" value="1"/>
</dbReference>
<comment type="caution">
    <text evidence="3">The sequence shown here is derived from an EMBL/GenBank/DDBJ whole genome shotgun (WGS) entry which is preliminary data.</text>
</comment>
<dbReference type="GO" id="GO:0005992">
    <property type="term" value="P:trehalose biosynthetic process"/>
    <property type="evidence" value="ECO:0007669"/>
    <property type="project" value="InterPro"/>
</dbReference>
<dbReference type="Proteomes" id="UP000297567">
    <property type="component" value="Unassembled WGS sequence"/>
</dbReference>
<dbReference type="CDD" id="cd01627">
    <property type="entry name" value="HAD_TPP"/>
    <property type="match status" value="1"/>
</dbReference>
<dbReference type="AlphaFoldDB" id="A0A4Z1A034"/>
<dbReference type="GO" id="GO:0004805">
    <property type="term" value="F:trehalose-phosphatase activity"/>
    <property type="evidence" value="ECO:0007669"/>
    <property type="project" value="TreeGrafter"/>
</dbReference>
<evidence type="ECO:0000313" key="4">
    <source>
        <dbReference type="Proteomes" id="UP000297567"/>
    </source>
</evidence>
<gene>
    <name evidence="3" type="ORF">EHQ62_08945</name>
</gene>
<dbReference type="PANTHER" id="PTHR10788">
    <property type="entry name" value="TREHALOSE-6-PHOSPHATE SYNTHASE"/>
    <property type="match status" value="1"/>
</dbReference>
<sequence>MRLILVSNRLPVQWDGTPNVGGLATGLSSFLSHWKSLGNEVLWVGWPGKSIPEKEQNQYAKKMLEEHGTIPVFLKQKLADSFYNGFCNKTIWPLFHYFTSNCEFSDGTFSSYEEANEEFAKTIRGIYQPGDWVWVHDYHLFLLPGILRSEFPNILLSFFLHIPFPTFEIFRLLPERIHSKILKGMLGADLIGFHTQSYTQYFLRSLLRCLGIENERGIIYFQNHFTKTAAFPMGINVEQFSKYASSAECDAIADQINTNHKKLKQILSVDRLDYTKGVLQRLNAFELFLKQNPNWIKRCKLVLVLVPSRTDVPSYQSMKRAIDEKVGAINGSFGTLDWTPILYQYKGFPFEELVPLYKNTHVMLVTPYRDGMNLVAKEFLVSQKNGMLVLSEMAGASAELPEAILVNPNDLNGMASAIKEAIEMEETEIKNRNEVMVTRLKENSVMEWAKKIYTDTEDTANRNQNFQTKSIPPNSEALLPKTNEPIFIIFDYDGTLVPFQSLPHLAVPTQELVDSISKLSQLPNVSIAIISGRDRKFLETIFTGLPLHLVAEHGAWHRPPNKKEWNSLFHSNADWKKEIKSRLEEFTKRVPGSFAEEKEFSLVWHFRNADPDIGLNAAREMLDELSQISSNSGFFVQRGNKIIEVREYGTGKGKATVKILPDAPLQTFVFGDDTTDEDMFRELPEEAITVKIGKSETIAKYRFQNTDDVHIWIKHLINHITNVTHHAS</sequence>
<comment type="similarity">
    <text evidence="2">Belongs to the glycosyltransferase 20 family.</text>
</comment>
<dbReference type="InterPro" id="IPR036412">
    <property type="entry name" value="HAD-like_sf"/>
</dbReference>